<dbReference type="GO" id="GO:0016020">
    <property type="term" value="C:membrane"/>
    <property type="evidence" value="ECO:0007669"/>
    <property type="project" value="UniProtKB-SubCell"/>
</dbReference>
<dbReference type="InterPro" id="IPR052719">
    <property type="entry name" value="CvpA-like"/>
</dbReference>
<evidence type="ECO:0000256" key="5">
    <source>
        <dbReference type="SAM" id="Phobius"/>
    </source>
</evidence>
<accession>A0A1D2QQV4</accession>
<comment type="caution">
    <text evidence="6">The sequence shown here is derived from an EMBL/GenBank/DDBJ whole genome shotgun (WGS) entry which is preliminary data.</text>
</comment>
<keyword evidence="3 5" id="KW-1133">Transmembrane helix</keyword>
<feature type="transmembrane region" description="Helical" evidence="5">
    <location>
        <begin position="31"/>
        <end position="52"/>
    </location>
</feature>
<comment type="subcellular location">
    <subcellularLocation>
        <location evidence="1">Membrane</location>
        <topology evidence="1">Multi-pass membrane protein</topology>
    </subcellularLocation>
</comment>
<evidence type="ECO:0000313" key="7">
    <source>
        <dbReference type="Proteomes" id="UP000242502"/>
    </source>
</evidence>
<dbReference type="Pfam" id="PF02674">
    <property type="entry name" value="Colicin_V"/>
    <property type="match status" value="1"/>
</dbReference>
<sequence length="164" mass="17991">MNWADWVIILVLVVSGLISLKRGFVKEALSLVVWIAAFVIATWFSPALAPHLEAYASTPSSQQMAAFATLFVVSLLLGSGINYLLASLVRVAGLSNADRGLGVIFGLARGCLMVIAMVLYVPMIVPLDQDDWWQESSLIPYFLGMEENFHQLTTTISDLFVQLI</sequence>
<feature type="transmembrane region" description="Helical" evidence="5">
    <location>
        <begin position="6"/>
        <end position="24"/>
    </location>
</feature>
<dbReference type="InterPro" id="IPR003825">
    <property type="entry name" value="Colicin-V_CvpA"/>
</dbReference>
<feature type="transmembrane region" description="Helical" evidence="5">
    <location>
        <begin position="101"/>
        <end position="125"/>
    </location>
</feature>
<dbReference type="AlphaFoldDB" id="A0A1D2QQV4"/>
<evidence type="ECO:0000256" key="4">
    <source>
        <dbReference type="ARBA" id="ARBA00023136"/>
    </source>
</evidence>
<dbReference type="Proteomes" id="UP000242502">
    <property type="component" value="Unassembled WGS sequence"/>
</dbReference>
<feature type="transmembrane region" description="Helical" evidence="5">
    <location>
        <begin position="64"/>
        <end position="89"/>
    </location>
</feature>
<name>A0A1D2QQV4_9GAMM</name>
<organism evidence="6 7">
    <name type="scientific">Candidatus Endobugula sertula</name>
    <name type="common">Bugula neritina bacterial symbiont</name>
    <dbReference type="NCBI Taxonomy" id="62101"/>
    <lineage>
        <taxon>Bacteria</taxon>
        <taxon>Pseudomonadati</taxon>
        <taxon>Pseudomonadota</taxon>
        <taxon>Gammaproteobacteria</taxon>
        <taxon>Cellvibrionales</taxon>
        <taxon>Cellvibrionaceae</taxon>
        <taxon>Candidatus Endobugula</taxon>
    </lineage>
</organism>
<dbReference type="EMBL" id="MDLC01000016">
    <property type="protein sequence ID" value="ODS23978.1"/>
    <property type="molecule type" value="Genomic_DNA"/>
</dbReference>
<evidence type="ECO:0000313" key="6">
    <source>
        <dbReference type="EMBL" id="ODS23978.1"/>
    </source>
</evidence>
<gene>
    <name evidence="6" type="ORF">AB835_06090</name>
</gene>
<evidence type="ECO:0000256" key="3">
    <source>
        <dbReference type="ARBA" id="ARBA00022989"/>
    </source>
</evidence>
<evidence type="ECO:0000256" key="1">
    <source>
        <dbReference type="ARBA" id="ARBA00004141"/>
    </source>
</evidence>
<keyword evidence="4 5" id="KW-0472">Membrane</keyword>
<proteinExistence type="predicted"/>
<keyword evidence="2 5" id="KW-0812">Transmembrane</keyword>
<dbReference type="GO" id="GO:0009403">
    <property type="term" value="P:toxin biosynthetic process"/>
    <property type="evidence" value="ECO:0007669"/>
    <property type="project" value="InterPro"/>
</dbReference>
<dbReference type="PANTHER" id="PTHR36926:SF1">
    <property type="entry name" value="COLICIN V PRODUCTION PROTEIN"/>
    <property type="match status" value="1"/>
</dbReference>
<evidence type="ECO:0000256" key="2">
    <source>
        <dbReference type="ARBA" id="ARBA00022692"/>
    </source>
</evidence>
<dbReference type="STRING" id="62101.AB835_06090"/>
<reference evidence="6 7" key="1">
    <citation type="journal article" date="2016" name="Appl. Environ. Microbiol.">
        <title>Lack of Overt Genome Reduction in the Bryostatin-Producing Bryozoan Symbiont "Candidatus Endobugula sertula".</title>
        <authorList>
            <person name="Miller I.J."/>
            <person name="Vanee N."/>
            <person name="Fong S.S."/>
            <person name="Lim-Fong G.E."/>
            <person name="Kwan J.C."/>
        </authorList>
    </citation>
    <scope>NUCLEOTIDE SEQUENCE [LARGE SCALE GENOMIC DNA]</scope>
    <source>
        <strain evidence="6">AB1-4</strain>
    </source>
</reference>
<protein>
    <submittedName>
        <fullName evidence="6">Colicin V production CvpA</fullName>
    </submittedName>
</protein>
<dbReference type="PANTHER" id="PTHR36926">
    <property type="entry name" value="COLICIN V PRODUCTION PROTEIN"/>
    <property type="match status" value="1"/>
</dbReference>